<sequence length="88" mass="10251">MREEVALLNQSDCSQRGLCDKLRVVSDKALSRIELTRAPHENIKTELFHTFRLTQKKQHEIVAKEFIFSGPSQTKKHISLNRSSIFRK</sequence>
<evidence type="ECO:0000313" key="1">
    <source>
        <dbReference type="EMBL" id="KAK0059386.1"/>
    </source>
</evidence>
<proteinExistence type="predicted"/>
<comment type="caution">
    <text evidence="1">The sequence shown here is derived from an EMBL/GenBank/DDBJ whole genome shotgun (WGS) entry which is preliminary data.</text>
</comment>
<protein>
    <submittedName>
        <fullName evidence="1">Antho-RFamide neuropeptides-like X2</fullName>
    </submittedName>
</protein>
<keyword evidence="1" id="KW-0527">Neuropeptide</keyword>
<accession>A0AAD8BRQ5</accession>
<reference evidence="1" key="2">
    <citation type="submission" date="2023-04" db="EMBL/GenBank/DDBJ databases">
        <authorList>
            <person name="Bu L."/>
            <person name="Lu L."/>
            <person name="Laidemitt M.R."/>
            <person name="Zhang S.M."/>
            <person name="Mutuku M."/>
            <person name="Mkoji G."/>
            <person name="Steinauer M."/>
            <person name="Loker E.S."/>
        </authorList>
    </citation>
    <scope>NUCLEOTIDE SEQUENCE</scope>
    <source>
        <strain evidence="1">KasaAsao</strain>
        <tissue evidence="1">Whole Snail</tissue>
    </source>
</reference>
<dbReference type="GO" id="GO:0007218">
    <property type="term" value="P:neuropeptide signaling pathway"/>
    <property type="evidence" value="ECO:0007669"/>
    <property type="project" value="UniProtKB-KW"/>
</dbReference>
<name>A0AAD8BRQ5_BIOPF</name>
<dbReference type="AlphaFoldDB" id="A0AAD8BRQ5"/>
<dbReference type="EMBL" id="JASAOG010000042">
    <property type="protein sequence ID" value="KAK0059386.1"/>
    <property type="molecule type" value="Genomic_DNA"/>
</dbReference>
<dbReference type="Proteomes" id="UP001233172">
    <property type="component" value="Unassembled WGS sequence"/>
</dbReference>
<feature type="non-terminal residue" evidence="1">
    <location>
        <position position="88"/>
    </location>
</feature>
<keyword evidence="2" id="KW-1185">Reference proteome</keyword>
<organism evidence="1 2">
    <name type="scientific">Biomphalaria pfeifferi</name>
    <name type="common">Bloodfluke planorb</name>
    <name type="synonym">Freshwater snail</name>
    <dbReference type="NCBI Taxonomy" id="112525"/>
    <lineage>
        <taxon>Eukaryota</taxon>
        <taxon>Metazoa</taxon>
        <taxon>Spiralia</taxon>
        <taxon>Lophotrochozoa</taxon>
        <taxon>Mollusca</taxon>
        <taxon>Gastropoda</taxon>
        <taxon>Heterobranchia</taxon>
        <taxon>Euthyneura</taxon>
        <taxon>Panpulmonata</taxon>
        <taxon>Hygrophila</taxon>
        <taxon>Lymnaeoidea</taxon>
        <taxon>Planorbidae</taxon>
        <taxon>Biomphalaria</taxon>
    </lineage>
</organism>
<evidence type="ECO:0000313" key="2">
    <source>
        <dbReference type="Proteomes" id="UP001233172"/>
    </source>
</evidence>
<gene>
    <name evidence="1" type="ORF">Bpfe_011155</name>
</gene>
<reference evidence="1" key="1">
    <citation type="journal article" date="2023" name="PLoS Negl. Trop. Dis.">
        <title>A genome sequence for Biomphalaria pfeifferi, the major vector snail for the human-infecting parasite Schistosoma mansoni.</title>
        <authorList>
            <person name="Bu L."/>
            <person name="Lu L."/>
            <person name="Laidemitt M.R."/>
            <person name="Zhang S.M."/>
            <person name="Mutuku M."/>
            <person name="Mkoji G."/>
            <person name="Steinauer M."/>
            <person name="Loker E.S."/>
        </authorList>
    </citation>
    <scope>NUCLEOTIDE SEQUENCE</scope>
    <source>
        <strain evidence="1">KasaAsao</strain>
    </source>
</reference>